<dbReference type="EMBL" id="JAEPBG010000023">
    <property type="protein sequence ID" value="MBK4738586.1"/>
    <property type="molecule type" value="Genomic_DNA"/>
</dbReference>
<name>A0A934SXD3_9BURK</name>
<reference evidence="2" key="1">
    <citation type="submission" date="2021-01" db="EMBL/GenBank/DDBJ databases">
        <title>Genome sequence of strain Noviherbaspirillum sp. DKR-6.</title>
        <authorList>
            <person name="Chaudhary D.K."/>
        </authorList>
    </citation>
    <scope>NUCLEOTIDE SEQUENCE</scope>
    <source>
        <strain evidence="2">DKR-6</strain>
    </source>
</reference>
<proteinExistence type="predicted"/>
<organism evidence="2 3">
    <name type="scientific">Noviherbaspirillum pedocola</name>
    <dbReference type="NCBI Taxonomy" id="2801341"/>
    <lineage>
        <taxon>Bacteria</taxon>
        <taxon>Pseudomonadati</taxon>
        <taxon>Pseudomonadota</taxon>
        <taxon>Betaproteobacteria</taxon>
        <taxon>Burkholderiales</taxon>
        <taxon>Oxalobacteraceae</taxon>
        <taxon>Noviherbaspirillum</taxon>
    </lineage>
</organism>
<dbReference type="AlphaFoldDB" id="A0A934SXD3"/>
<dbReference type="GO" id="GO:0030973">
    <property type="term" value="F:molybdate ion binding"/>
    <property type="evidence" value="ECO:0007669"/>
    <property type="project" value="TreeGrafter"/>
</dbReference>
<protein>
    <submittedName>
        <fullName evidence="2">Substrate-binding domain-containing protein</fullName>
    </submittedName>
</protein>
<dbReference type="GO" id="GO:0015689">
    <property type="term" value="P:molybdate ion transport"/>
    <property type="evidence" value="ECO:0007669"/>
    <property type="project" value="TreeGrafter"/>
</dbReference>
<feature type="signal peptide" evidence="1">
    <location>
        <begin position="1"/>
        <end position="28"/>
    </location>
</feature>
<evidence type="ECO:0000313" key="3">
    <source>
        <dbReference type="Proteomes" id="UP000622890"/>
    </source>
</evidence>
<dbReference type="Proteomes" id="UP000622890">
    <property type="component" value="Unassembled WGS sequence"/>
</dbReference>
<keyword evidence="1" id="KW-0732">Signal</keyword>
<dbReference type="InterPro" id="IPR050682">
    <property type="entry name" value="ModA/WtpA"/>
</dbReference>
<dbReference type="PANTHER" id="PTHR30632:SF11">
    <property type="entry name" value="BLR4797 PROTEIN"/>
    <property type="match status" value="1"/>
</dbReference>
<dbReference type="Pfam" id="PF13531">
    <property type="entry name" value="SBP_bac_11"/>
    <property type="match status" value="1"/>
</dbReference>
<comment type="caution">
    <text evidence="2">The sequence shown here is derived from an EMBL/GenBank/DDBJ whole genome shotgun (WGS) entry which is preliminary data.</text>
</comment>
<sequence>MTHCFSTRRSAAWLLAVCSFLFATQALAAEVHVVSSGGFAEAYRRLAPEFERMTGNTLVTGWGPSMGDTANAIPNRLRRGEAIDVVIMVGSSLDKLAEQGKVKPDSMALLARSSIGMAVKAGAPKPDISNLEALKKTLLAAKSIAYSDSASGVYLENVLFPRLGIADALKGKAHMIPAEPVGQVVARGDAEIGFQQISELMPVPGITLVGALPAEAQHVTLFSAGVVAGTKEPEAAQSLIRFLSSRDAAGVIRATGLEAPDAVRH</sequence>
<feature type="chain" id="PRO_5037266594" evidence="1">
    <location>
        <begin position="29"/>
        <end position="265"/>
    </location>
</feature>
<keyword evidence="3" id="KW-1185">Reference proteome</keyword>
<dbReference type="SUPFAM" id="SSF53850">
    <property type="entry name" value="Periplasmic binding protein-like II"/>
    <property type="match status" value="1"/>
</dbReference>
<evidence type="ECO:0000256" key="1">
    <source>
        <dbReference type="SAM" id="SignalP"/>
    </source>
</evidence>
<dbReference type="RefSeq" id="WP_200597942.1">
    <property type="nucleotide sequence ID" value="NZ_JAEPBG010000023.1"/>
</dbReference>
<dbReference type="Gene3D" id="3.40.190.10">
    <property type="entry name" value="Periplasmic binding protein-like II"/>
    <property type="match status" value="2"/>
</dbReference>
<evidence type="ECO:0000313" key="2">
    <source>
        <dbReference type="EMBL" id="MBK4738586.1"/>
    </source>
</evidence>
<gene>
    <name evidence="2" type="ORF">JJB74_28555</name>
</gene>
<accession>A0A934SXD3</accession>
<dbReference type="PANTHER" id="PTHR30632">
    <property type="entry name" value="MOLYBDATE-BINDING PERIPLASMIC PROTEIN"/>
    <property type="match status" value="1"/>
</dbReference>